<dbReference type="EMBL" id="WMFC01000022">
    <property type="protein sequence ID" value="MYL68823.1"/>
    <property type="molecule type" value="Genomic_DNA"/>
</dbReference>
<reference evidence="1 2" key="1">
    <citation type="submission" date="2019-11" db="EMBL/GenBank/DDBJ databases">
        <title>Genome sequences of 17 halophilic strains isolated from different environments.</title>
        <authorList>
            <person name="Furrow R.E."/>
        </authorList>
    </citation>
    <scope>NUCLEOTIDE SEQUENCE [LARGE SCALE GENOMIC DNA]</scope>
    <source>
        <strain evidence="1 2">22502_06_Cabo</strain>
    </source>
</reference>
<dbReference type="AlphaFoldDB" id="A0A6B1IJ36"/>
<comment type="caution">
    <text evidence="1">The sequence shown here is derived from an EMBL/GenBank/DDBJ whole genome shotgun (WGS) entry which is preliminary data.</text>
</comment>
<proteinExistence type="predicted"/>
<evidence type="ECO:0000313" key="2">
    <source>
        <dbReference type="Proteomes" id="UP000452321"/>
    </source>
</evidence>
<name>A0A6B1IJ36_9EURY</name>
<protein>
    <recommendedName>
        <fullName evidence="3">DUF1102 domain-containing protein</fullName>
    </recommendedName>
</protein>
<dbReference type="RefSeq" id="WP_159359044.1">
    <property type="nucleotide sequence ID" value="NZ_WMFC01000022.1"/>
</dbReference>
<sequence length="178" mass="17959">MDRRTLLKSLGVAGAGGAIVTGTGAFTSVEASRNVSVTVEGDASAYLSISEVSGAANSEYLTENGNGEKAIDLDSSNTTSGNGAGVNADAVTVIEDVFQVGNQGTQEVELDITPLTFVDTDGPDTLAVLVVPSTSFPAVTLGTGDSEAYSLVIDEFSPADGADLAIDSTINFTAEATN</sequence>
<organism evidence="1 2">
    <name type="scientific">Halorubrum distributum</name>
    <dbReference type="NCBI Taxonomy" id="29283"/>
    <lineage>
        <taxon>Archaea</taxon>
        <taxon>Methanobacteriati</taxon>
        <taxon>Methanobacteriota</taxon>
        <taxon>Stenosarchaea group</taxon>
        <taxon>Halobacteria</taxon>
        <taxon>Halobacteriales</taxon>
        <taxon>Haloferacaceae</taxon>
        <taxon>Halorubrum</taxon>
        <taxon>Halorubrum distributum group</taxon>
    </lineage>
</organism>
<accession>A0A6B1IJ36</accession>
<dbReference type="Proteomes" id="UP000452321">
    <property type="component" value="Unassembled WGS sequence"/>
</dbReference>
<evidence type="ECO:0000313" key="1">
    <source>
        <dbReference type="EMBL" id="MYL68823.1"/>
    </source>
</evidence>
<gene>
    <name evidence="1" type="ORF">GLW30_13920</name>
</gene>
<evidence type="ECO:0008006" key="3">
    <source>
        <dbReference type="Google" id="ProtNLM"/>
    </source>
</evidence>